<evidence type="ECO:0000313" key="2">
    <source>
        <dbReference type="Proteomes" id="UP001241377"/>
    </source>
</evidence>
<name>A0ACC2VX09_9TREE</name>
<protein>
    <submittedName>
        <fullName evidence="1">Uncharacterized protein</fullName>
    </submittedName>
</protein>
<evidence type="ECO:0000313" key="1">
    <source>
        <dbReference type="EMBL" id="KAJ9103625.1"/>
    </source>
</evidence>
<gene>
    <name evidence="1" type="ORF">QFC19_004200</name>
</gene>
<sequence>MREPTGNGLISDSFSFFLVDVGRAAFSSSVIVLRLEEPEDDDDDDDDDEDELGRSLDEEEEDFEEEEDEEDLSDDGKDEDGFDEEAEDGLDEDEDLGAAATDVGCDIFESSDGSTSVYSSIMKSRNPSKVKNPIV</sequence>
<comment type="caution">
    <text evidence="1">The sequence shown here is derived from an EMBL/GenBank/DDBJ whole genome shotgun (WGS) entry which is preliminary data.</text>
</comment>
<dbReference type="EMBL" id="JASBWR010000044">
    <property type="protein sequence ID" value="KAJ9103625.1"/>
    <property type="molecule type" value="Genomic_DNA"/>
</dbReference>
<reference evidence="1" key="1">
    <citation type="submission" date="2023-04" db="EMBL/GenBank/DDBJ databases">
        <title>Draft Genome sequencing of Naganishia species isolated from polar environments using Oxford Nanopore Technology.</title>
        <authorList>
            <person name="Leo P."/>
            <person name="Venkateswaran K."/>
        </authorList>
    </citation>
    <scope>NUCLEOTIDE SEQUENCE</scope>
    <source>
        <strain evidence="1">MNA-CCFEE 5261</strain>
    </source>
</reference>
<dbReference type="Proteomes" id="UP001241377">
    <property type="component" value="Unassembled WGS sequence"/>
</dbReference>
<proteinExistence type="predicted"/>
<keyword evidence="2" id="KW-1185">Reference proteome</keyword>
<organism evidence="1 2">
    <name type="scientific">Naganishia cerealis</name>
    <dbReference type="NCBI Taxonomy" id="610337"/>
    <lineage>
        <taxon>Eukaryota</taxon>
        <taxon>Fungi</taxon>
        <taxon>Dikarya</taxon>
        <taxon>Basidiomycota</taxon>
        <taxon>Agaricomycotina</taxon>
        <taxon>Tremellomycetes</taxon>
        <taxon>Filobasidiales</taxon>
        <taxon>Filobasidiaceae</taxon>
        <taxon>Naganishia</taxon>
    </lineage>
</organism>
<accession>A0ACC2VX09</accession>